<feature type="signal peptide" evidence="2">
    <location>
        <begin position="1"/>
        <end position="24"/>
    </location>
</feature>
<name>A0A9R0EPM7_SPOFR</name>
<feature type="compositionally biased region" description="Basic and acidic residues" evidence="1">
    <location>
        <begin position="33"/>
        <end position="46"/>
    </location>
</feature>
<keyword evidence="2" id="KW-0732">Signal</keyword>
<sequence length="279" mass="31833">MVLGRVHCAFCVILVFQTLLYCDGQFAQKNYETRGKRANESPDGKRSAPPMDTRNIRRGDTVSPLPFPTCRADNVDCLRRSLRTFFFLMDAGHFGMQPVDPVIVNSVTVSLPEEQTTFSLRRVNVTGARWTKLVERRFGLENGKAGVVFLTDLHLTGQLSMEVAGRPEPHNAFLTMDIQGAESNITYLGNIQRGRDNEDYIVIGPERIAIRNRRIPSYFLQPNSEDAYTIDEALQKKPSILDHISNEITAAIMHSVVDNFRLFSMNVPIRYYYKYYNEK</sequence>
<dbReference type="RefSeq" id="XP_035450159.2">
    <property type="nucleotide sequence ID" value="XM_035594266.2"/>
</dbReference>
<keyword evidence="3" id="KW-1185">Reference proteome</keyword>
<protein>
    <submittedName>
        <fullName evidence="4">Uncharacterized protein LOC118276102 isoform X1</fullName>
    </submittedName>
</protein>
<evidence type="ECO:0000256" key="1">
    <source>
        <dbReference type="SAM" id="MobiDB-lite"/>
    </source>
</evidence>
<dbReference type="OrthoDB" id="7351828at2759"/>
<dbReference type="GeneID" id="118276102"/>
<reference evidence="4" key="1">
    <citation type="submission" date="2025-08" db="UniProtKB">
        <authorList>
            <consortium name="RefSeq"/>
        </authorList>
    </citation>
    <scope>IDENTIFICATION</scope>
    <source>
        <tissue evidence="4">Whole larval tissue</tissue>
    </source>
</reference>
<organism evidence="3 4">
    <name type="scientific">Spodoptera frugiperda</name>
    <name type="common">Fall armyworm</name>
    <dbReference type="NCBI Taxonomy" id="7108"/>
    <lineage>
        <taxon>Eukaryota</taxon>
        <taxon>Metazoa</taxon>
        <taxon>Ecdysozoa</taxon>
        <taxon>Arthropoda</taxon>
        <taxon>Hexapoda</taxon>
        <taxon>Insecta</taxon>
        <taxon>Pterygota</taxon>
        <taxon>Neoptera</taxon>
        <taxon>Endopterygota</taxon>
        <taxon>Lepidoptera</taxon>
        <taxon>Glossata</taxon>
        <taxon>Ditrysia</taxon>
        <taxon>Noctuoidea</taxon>
        <taxon>Noctuidae</taxon>
        <taxon>Amphipyrinae</taxon>
        <taxon>Spodoptera</taxon>
    </lineage>
</organism>
<accession>A0A9R0EPM7</accession>
<evidence type="ECO:0000313" key="3">
    <source>
        <dbReference type="Proteomes" id="UP000829999"/>
    </source>
</evidence>
<evidence type="ECO:0000313" key="4">
    <source>
        <dbReference type="RefSeq" id="XP_035450159.2"/>
    </source>
</evidence>
<proteinExistence type="predicted"/>
<dbReference type="InterPro" id="IPR038606">
    <property type="entry name" value="To_sf"/>
</dbReference>
<dbReference type="Gene3D" id="3.15.10.30">
    <property type="entry name" value="Haemolymph juvenile hormone binding protein"/>
    <property type="match status" value="1"/>
</dbReference>
<dbReference type="Proteomes" id="UP000829999">
    <property type="component" value="Chromosome 31"/>
</dbReference>
<gene>
    <name evidence="4" type="primary">LOC118276102</name>
</gene>
<evidence type="ECO:0000256" key="2">
    <source>
        <dbReference type="SAM" id="SignalP"/>
    </source>
</evidence>
<feature type="chain" id="PRO_5040178563" evidence="2">
    <location>
        <begin position="25"/>
        <end position="279"/>
    </location>
</feature>
<feature type="region of interest" description="Disordered" evidence="1">
    <location>
        <begin position="33"/>
        <end position="60"/>
    </location>
</feature>
<dbReference type="AlphaFoldDB" id="A0A9R0EPM7"/>